<evidence type="ECO:0000313" key="3">
    <source>
        <dbReference type="Proteomes" id="UP000460298"/>
    </source>
</evidence>
<evidence type="ECO:0000313" key="2">
    <source>
        <dbReference type="EMBL" id="KAB2929083.1"/>
    </source>
</evidence>
<evidence type="ECO:0008006" key="4">
    <source>
        <dbReference type="Google" id="ProtNLM"/>
    </source>
</evidence>
<keyword evidence="1" id="KW-0732">Signal</keyword>
<feature type="chain" id="PRO_5032520115" description="GWxTD domain-containing protein" evidence="1">
    <location>
        <begin position="25"/>
        <end position="327"/>
    </location>
</feature>
<feature type="signal peptide" evidence="1">
    <location>
        <begin position="1"/>
        <end position="24"/>
    </location>
</feature>
<evidence type="ECO:0000256" key="1">
    <source>
        <dbReference type="SAM" id="SignalP"/>
    </source>
</evidence>
<reference evidence="2 3" key="1">
    <citation type="submission" date="2019-10" db="EMBL/GenBank/DDBJ databases">
        <title>Extracellular Electron Transfer in a Candidatus Methanoperedens spp. Enrichment Culture.</title>
        <authorList>
            <person name="Berger S."/>
            <person name="Rangel Shaw D."/>
            <person name="Berben T."/>
            <person name="In 'T Zandt M."/>
            <person name="Frank J."/>
            <person name="Reimann J."/>
            <person name="Jetten M.S.M."/>
            <person name="Welte C.U."/>
        </authorList>
    </citation>
    <scope>NUCLEOTIDE SEQUENCE [LARGE SCALE GENOMIC DNA]</scope>
    <source>
        <strain evidence="2">SB12</strain>
    </source>
</reference>
<gene>
    <name evidence="2" type="ORF">F9K24_20845</name>
</gene>
<dbReference type="EMBL" id="WBUI01000037">
    <property type="protein sequence ID" value="KAB2929083.1"/>
    <property type="molecule type" value="Genomic_DNA"/>
</dbReference>
<proteinExistence type="predicted"/>
<protein>
    <recommendedName>
        <fullName evidence="4">GWxTD domain-containing protein</fullName>
    </recommendedName>
</protein>
<sequence>MGARRFLHFILMLLAGFLPTLLMAEVDTDARGDRNVNDVNRNIKVNLWLEKTVFKEDEPIAILFRITNAGHRTVRLYPFTPEERSFQFEVLDRNGRELGDDPARRFDPDDDVLENHPADLAGDRTREIQLQPGETFERRLYLDRHYDLKPGEYRVSGLFLPDARHDIMLRTVNRLKLRIEKRTSPFVYDDAEHTTVEAGPDAEETVYLFLSAEMAGKTEKYLKYVDLRKFILSYDMFARQYLRSSKQQQEVVLQRFAEYLKSGPTDPLRRFRILRSVQETPDRMRVDVLALRSSGSYRVEYMYNYYLDRAPGSQWKITSVVAAVQNK</sequence>
<dbReference type="AlphaFoldDB" id="A0A833LVL9"/>
<name>A0A833LVL9_9LEPT</name>
<comment type="caution">
    <text evidence="2">The sequence shown here is derived from an EMBL/GenBank/DDBJ whole genome shotgun (WGS) entry which is preliminary data.</text>
</comment>
<dbReference type="Proteomes" id="UP000460298">
    <property type="component" value="Unassembled WGS sequence"/>
</dbReference>
<accession>A0A833LVL9</accession>
<organism evidence="2 3">
    <name type="scientific">Leptonema illini</name>
    <dbReference type="NCBI Taxonomy" id="183"/>
    <lineage>
        <taxon>Bacteria</taxon>
        <taxon>Pseudomonadati</taxon>
        <taxon>Spirochaetota</taxon>
        <taxon>Spirochaetia</taxon>
        <taxon>Leptospirales</taxon>
        <taxon>Leptospiraceae</taxon>
        <taxon>Leptonema</taxon>
    </lineage>
</organism>